<dbReference type="EMBL" id="JAACXV010000165">
    <property type="protein sequence ID" value="KAF7282558.1"/>
    <property type="molecule type" value="Genomic_DNA"/>
</dbReference>
<evidence type="ECO:0000313" key="1">
    <source>
        <dbReference type="EMBL" id="KAF7282558.1"/>
    </source>
</evidence>
<comment type="caution">
    <text evidence="1">The sequence shown here is derived from an EMBL/GenBank/DDBJ whole genome shotgun (WGS) entry which is preliminary data.</text>
</comment>
<dbReference type="Proteomes" id="UP000625711">
    <property type="component" value="Unassembled WGS sequence"/>
</dbReference>
<organism evidence="1 2">
    <name type="scientific">Rhynchophorus ferrugineus</name>
    <name type="common">Red palm weevil</name>
    <name type="synonym">Curculio ferrugineus</name>
    <dbReference type="NCBI Taxonomy" id="354439"/>
    <lineage>
        <taxon>Eukaryota</taxon>
        <taxon>Metazoa</taxon>
        <taxon>Ecdysozoa</taxon>
        <taxon>Arthropoda</taxon>
        <taxon>Hexapoda</taxon>
        <taxon>Insecta</taxon>
        <taxon>Pterygota</taxon>
        <taxon>Neoptera</taxon>
        <taxon>Endopterygota</taxon>
        <taxon>Coleoptera</taxon>
        <taxon>Polyphaga</taxon>
        <taxon>Cucujiformia</taxon>
        <taxon>Curculionidae</taxon>
        <taxon>Dryophthorinae</taxon>
        <taxon>Rhynchophorus</taxon>
    </lineage>
</organism>
<keyword evidence="2" id="KW-1185">Reference proteome</keyword>
<feature type="non-terminal residue" evidence="1">
    <location>
        <position position="1"/>
    </location>
</feature>
<name>A0A834IPG3_RHYFE</name>
<accession>A0A834IPG3</accession>
<reference evidence="1" key="1">
    <citation type="submission" date="2020-08" db="EMBL/GenBank/DDBJ databases">
        <title>Genome sequencing and assembly of the red palm weevil Rhynchophorus ferrugineus.</title>
        <authorList>
            <person name="Dias G.B."/>
            <person name="Bergman C.M."/>
            <person name="Manee M."/>
        </authorList>
    </citation>
    <scope>NUCLEOTIDE SEQUENCE</scope>
    <source>
        <strain evidence="1">AA-2017</strain>
        <tissue evidence="1">Whole larva</tissue>
    </source>
</reference>
<evidence type="ECO:0000313" key="2">
    <source>
        <dbReference type="Proteomes" id="UP000625711"/>
    </source>
</evidence>
<dbReference type="AlphaFoldDB" id="A0A834IPG3"/>
<sequence length="79" mass="9298">YRPCCLLAGTRQTSEVFGQKVPQVSTRTENLRAAIKRKTRLVLNNMKIQDDFLEYLEERWCPRAVKYRTSAILLSRRPI</sequence>
<protein>
    <submittedName>
        <fullName evidence="1">Uncharacterized protein</fullName>
    </submittedName>
</protein>
<proteinExistence type="predicted"/>
<gene>
    <name evidence="1" type="ORF">GWI33_002348</name>
</gene>